<reference evidence="1 2" key="1">
    <citation type="submission" date="2015-01" db="EMBL/GenBank/DDBJ databases">
        <title>Evolution of Trichinella species and genotypes.</title>
        <authorList>
            <person name="Korhonen P.K."/>
            <person name="Edoardo P."/>
            <person name="Giuseppe L.R."/>
            <person name="Gasser R.B."/>
        </authorList>
    </citation>
    <scope>NUCLEOTIDE SEQUENCE [LARGE SCALE GENOMIC DNA]</scope>
    <source>
        <strain evidence="1">ISS141</strain>
    </source>
</reference>
<gene>
    <name evidence="1" type="ORF">T4E_7763</name>
</gene>
<sequence length="113" mass="12806">MTAVTTKSCSDKIDQLLPKVEEKTNSKNNHSAHSLLGKMLIFRPQAEAPPIDKEGTLRNTDWLEADRTKKAEARIRHGNKRLTPPIMTRFDDVNKKEPKGATHVSLMYHNEVS</sequence>
<organism evidence="1 2">
    <name type="scientific">Trichinella pseudospiralis</name>
    <name type="common">Parasitic roundworm</name>
    <dbReference type="NCBI Taxonomy" id="6337"/>
    <lineage>
        <taxon>Eukaryota</taxon>
        <taxon>Metazoa</taxon>
        <taxon>Ecdysozoa</taxon>
        <taxon>Nematoda</taxon>
        <taxon>Enoplea</taxon>
        <taxon>Dorylaimia</taxon>
        <taxon>Trichinellida</taxon>
        <taxon>Trichinellidae</taxon>
        <taxon>Trichinella</taxon>
    </lineage>
</organism>
<dbReference type="AlphaFoldDB" id="A0A0V0YJT9"/>
<comment type="caution">
    <text evidence="1">The sequence shown here is derived from an EMBL/GenBank/DDBJ whole genome shotgun (WGS) entry which is preliminary data.</text>
</comment>
<evidence type="ECO:0000313" key="2">
    <source>
        <dbReference type="Proteomes" id="UP000054815"/>
    </source>
</evidence>
<protein>
    <submittedName>
        <fullName evidence="1">Uncharacterized protein</fullName>
    </submittedName>
</protein>
<accession>A0A0V0YJT9</accession>
<dbReference type="EMBL" id="JYDU01000007">
    <property type="protein sequence ID" value="KRY00631.1"/>
    <property type="molecule type" value="Genomic_DNA"/>
</dbReference>
<dbReference type="Proteomes" id="UP000054815">
    <property type="component" value="Unassembled WGS sequence"/>
</dbReference>
<evidence type="ECO:0000313" key="1">
    <source>
        <dbReference type="EMBL" id="KRY00631.1"/>
    </source>
</evidence>
<name>A0A0V0YJT9_TRIPS</name>
<proteinExistence type="predicted"/>